<gene>
    <name evidence="2" type="ORF">K0M31_008873</name>
</gene>
<feature type="transmembrane region" description="Helical" evidence="1">
    <location>
        <begin position="98"/>
        <end position="116"/>
    </location>
</feature>
<name>A0AA40KKC8_9HYME</name>
<keyword evidence="1" id="KW-0812">Transmembrane</keyword>
<keyword evidence="1" id="KW-0472">Membrane</keyword>
<dbReference type="AlphaFoldDB" id="A0AA40KKC8"/>
<evidence type="ECO:0000313" key="3">
    <source>
        <dbReference type="Proteomes" id="UP001177670"/>
    </source>
</evidence>
<protein>
    <submittedName>
        <fullName evidence="2">Uncharacterized protein</fullName>
    </submittedName>
</protein>
<accession>A0AA40KKC8</accession>
<comment type="caution">
    <text evidence="2">The sequence shown here is derived from an EMBL/GenBank/DDBJ whole genome shotgun (WGS) entry which is preliminary data.</text>
</comment>
<feature type="transmembrane region" description="Helical" evidence="1">
    <location>
        <begin position="68"/>
        <end position="91"/>
    </location>
</feature>
<keyword evidence="3" id="KW-1185">Reference proteome</keyword>
<sequence length="132" mass="14595">MYINKYVREKAFSTFGKATLFQLKVLEGKKNAERAVTMIMAIIAAISATIATVEITTIVAISTDIYNLFFSTASPLPLSSVFSAVIYFLILTFDTTDLFHCLVNLSIPLLFLLPLLPQVTDYPDPHSAAQNE</sequence>
<dbReference type="Proteomes" id="UP001177670">
    <property type="component" value="Unassembled WGS sequence"/>
</dbReference>
<feature type="transmembrane region" description="Helical" evidence="1">
    <location>
        <begin position="39"/>
        <end position="62"/>
    </location>
</feature>
<evidence type="ECO:0000313" key="2">
    <source>
        <dbReference type="EMBL" id="KAK1123242.1"/>
    </source>
</evidence>
<organism evidence="2 3">
    <name type="scientific">Melipona bicolor</name>
    <dbReference type="NCBI Taxonomy" id="60889"/>
    <lineage>
        <taxon>Eukaryota</taxon>
        <taxon>Metazoa</taxon>
        <taxon>Ecdysozoa</taxon>
        <taxon>Arthropoda</taxon>
        <taxon>Hexapoda</taxon>
        <taxon>Insecta</taxon>
        <taxon>Pterygota</taxon>
        <taxon>Neoptera</taxon>
        <taxon>Endopterygota</taxon>
        <taxon>Hymenoptera</taxon>
        <taxon>Apocrita</taxon>
        <taxon>Aculeata</taxon>
        <taxon>Apoidea</taxon>
        <taxon>Anthophila</taxon>
        <taxon>Apidae</taxon>
        <taxon>Melipona</taxon>
    </lineage>
</organism>
<dbReference type="EMBL" id="JAHYIQ010000021">
    <property type="protein sequence ID" value="KAK1123242.1"/>
    <property type="molecule type" value="Genomic_DNA"/>
</dbReference>
<evidence type="ECO:0000256" key="1">
    <source>
        <dbReference type="SAM" id="Phobius"/>
    </source>
</evidence>
<keyword evidence="1" id="KW-1133">Transmembrane helix</keyword>
<reference evidence="2" key="1">
    <citation type="submission" date="2021-10" db="EMBL/GenBank/DDBJ databases">
        <title>Melipona bicolor Genome sequencing and assembly.</title>
        <authorList>
            <person name="Araujo N.S."/>
            <person name="Arias M.C."/>
        </authorList>
    </citation>
    <scope>NUCLEOTIDE SEQUENCE</scope>
    <source>
        <strain evidence="2">USP_2M_L1-L4_2017</strain>
        <tissue evidence="2">Whole body</tissue>
    </source>
</reference>
<proteinExistence type="predicted"/>